<dbReference type="InterPro" id="IPR005025">
    <property type="entry name" value="FMN_Rdtase-like_dom"/>
</dbReference>
<accession>A0A0A0BSQ3</accession>
<dbReference type="AlphaFoldDB" id="A0A0A0BSQ3"/>
<dbReference type="EMBL" id="AXCZ01000154">
    <property type="protein sequence ID" value="KGM10169.1"/>
    <property type="molecule type" value="Genomic_DNA"/>
</dbReference>
<dbReference type="GO" id="GO:0016491">
    <property type="term" value="F:oxidoreductase activity"/>
    <property type="evidence" value="ECO:0007669"/>
    <property type="project" value="InterPro"/>
</dbReference>
<sequence length="238" mass="25554">MSPDGMPSTDFTDLTALFLNCTLKPSPEPSNTSALMADSIAIMRANGVVVEEVRAVDHHIAPGVQPDMRQAGFPDDGWPALWDRVRAADILVLGSPIWLGEKSSICTQVVERLYAHSSQTNDAGQYVFYNKVAGSVVTGNEDGYKHVGMNLTYSLQHIGYTVPPQSSAGWVGDAGPGPSYADDGSGGPDSDFTQQTLTFMTWNLMHMAALLKRSGGIPAHGTSTTAWQDGERFDHPRG</sequence>
<evidence type="ECO:0000256" key="1">
    <source>
        <dbReference type="SAM" id="MobiDB-lite"/>
    </source>
</evidence>
<dbReference type="Pfam" id="PF03358">
    <property type="entry name" value="FMN_red"/>
    <property type="match status" value="1"/>
</dbReference>
<feature type="domain" description="NADPH-dependent FMN reductase-like" evidence="2">
    <location>
        <begin position="27"/>
        <end position="166"/>
    </location>
</feature>
<organism evidence="3 4">
    <name type="scientific">Cellulomonas bogoriensis 69B4 = DSM 16987</name>
    <dbReference type="NCBI Taxonomy" id="1386082"/>
    <lineage>
        <taxon>Bacteria</taxon>
        <taxon>Bacillati</taxon>
        <taxon>Actinomycetota</taxon>
        <taxon>Actinomycetes</taxon>
        <taxon>Micrococcales</taxon>
        <taxon>Cellulomonadaceae</taxon>
        <taxon>Cellulomonas</taxon>
    </lineage>
</organism>
<dbReference type="Gene3D" id="3.40.50.360">
    <property type="match status" value="1"/>
</dbReference>
<protein>
    <submittedName>
        <fullName evidence="3">Flavodoxin</fullName>
    </submittedName>
</protein>
<feature type="region of interest" description="Disordered" evidence="1">
    <location>
        <begin position="169"/>
        <end position="188"/>
    </location>
</feature>
<name>A0A0A0BSQ3_9CELL</name>
<evidence type="ECO:0000313" key="4">
    <source>
        <dbReference type="Proteomes" id="UP000054314"/>
    </source>
</evidence>
<keyword evidence="4" id="KW-1185">Reference proteome</keyword>
<dbReference type="InterPro" id="IPR029039">
    <property type="entry name" value="Flavoprotein-like_sf"/>
</dbReference>
<evidence type="ECO:0000313" key="3">
    <source>
        <dbReference type="EMBL" id="KGM10169.1"/>
    </source>
</evidence>
<evidence type="ECO:0000259" key="2">
    <source>
        <dbReference type="Pfam" id="PF03358"/>
    </source>
</evidence>
<dbReference type="SUPFAM" id="SSF52218">
    <property type="entry name" value="Flavoproteins"/>
    <property type="match status" value="1"/>
</dbReference>
<gene>
    <name evidence="3" type="ORF">N869_12035</name>
</gene>
<reference evidence="3 4" key="1">
    <citation type="submission" date="2013-08" db="EMBL/GenBank/DDBJ databases">
        <title>Genome sequencing of Cellulomonas bogoriensis 69B4.</title>
        <authorList>
            <person name="Chen F."/>
            <person name="Li Y."/>
            <person name="Wang G."/>
        </authorList>
    </citation>
    <scope>NUCLEOTIDE SEQUENCE [LARGE SCALE GENOMIC DNA]</scope>
    <source>
        <strain evidence="3 4">69B4</strain>
    </source>
</reference>
<proteinExistence type="predicted"/>
<dbReference type="Proteomes" id="UP000054314">
    <property type="component" value="Unassembled WGS sequence"/>
</dbReference>
<comment type="caution">
    <text evidence="3">The sequence shown here is derived from an EMBL/GenBank/DDBJ whole genome shotgun (WGS) entry which is preliminary data.</text>
</comment>